<protein>
    <submittedName>
        <fullName evidence="1">Uncharacterized protein</fullName>
    </submittedName>
</protein>
<organism evidence="1">
    <name type="scientific">marine metagenome</name>
    <dbReference type="NCBI Taxonomy" id="408172"/>
    <lineage>
        <taxon>unclassified sequences</taxon>
        <taxon>metagenomes</taxon>
        <taxon>ecological metagenomes</taxon>
    </lineage>
</organism>
<sequence length="53" mass="6425">MERFWYLKHINIYQQLNEIETAALNRVSRSWNINRYEEVQSGFDTVYVVKSGK</sequence>
<gene>
    <name evidence="1" type="ORF">METZ01_LOCUS351856</name>
</gene>
<feature type="non-terminal residue" evidence="1">
    <location>
        <position position="53"/>
    </location>
</feature>
<dbReference type="EMBL" id="UINC01122899">
    <property type="protein sequence ID" value="SVC99002.1"/>
    <property type="molecule type" value="Genomic_DNA"/>
</dbReference>
<proteinExistence type="predicted"/>
<reference evidence="1" key="1">
    <citation type="submission" date="2018-05" db="EMBL/GenBank/DDBJ databases">
        <authorList>
            <person name="Lanie J.A."/>
            <person name="Ng W.-L."/>
            <person name="Kazmierczak K.M."/>
            <person name="Andrzejewski T.M."/>
            <person name="Davidsen T.M."/>
            <person name="Wayne K.J."/>
            <person name="Tettelin H."/>
            <person name="Glass J.I."/>
            <person name="Rusch D."/>
            <person name="Podicherti R."/>
            <person name="Tsui H.-C.T."/>
            <person name="Winkler M.E."/>
        </authorList>
    </citation>
    <scope>NUCLEOTIDE SEQUENCE</scope>
</reference>
<name>A0A382RP03_9ZZZZ</name>
<dbReference type="AlphaFoldDB" id="A0A382RP03"/>
<evidence type="ECO:0000313" key="1">
    <source>
        <dbReference type="EMBL" id="SVC99002.1"/>
    </source>
</evidence>
<accession>A0A382RP03</accession>